<feature type="compositionally biased region" description="Basic and acidic residues" evidence="1">
    <location>
        <begin position="38"/>
        <end position="48"/>
    </location>
</feature>
<evidence type="ECO:0000313" key="4">
    <source>
        <dbReference type="Proteomes" id="UP001163850"/>
    </source>
</evidence>
<accession>A0AA38UP86</accession>
<comment type="caution">
    <text evidence="3">The sequence shown here is derived from an EMBL/GenBank/DDBJ whole genome shotgun (WGS) entry which is preliminary data.</text>
</comment>
<feature type="region of interest" description="Disordered" evidence="1">
    <location>
        <begin position="29"/>
        <end position="55"/>
    </location>
</feature>
<proteinExistence type="predicted"/>
<evidence type="ECO:0000256" key="1">
    <source>
        <dbReference type="SAM" id="MobiDB-lite"/>
    </source>
</evidence>
<feature type="signal peptide" evidence="2">
    <location>
        <begin position="1"/>
        <end position="18"/>
    </location>
</feature>
<gene>
    <name evidence="3" type="ORF">F5890DRAFT_1548013</name>
</gene>
<organism evidence="3 4">
    <name type="scientific">Lentinula detonsa</name>
    <dbReference type="NCBI Taxonomy" id="2804962"/>
    <lineage>
        <taxon>Eukaryota</taxon>
        <taxon>Fungi</taxon>
        <taxon>Dikarya</taxon>
        <taxon>Basidiomycota</taxon>
        <taxon>Agaricomycotina</taxon>
        <taxon>Agaricomycetes</taxon>
        <taxon>Agaricomycetidae</taxon>
        <taxon>Agaricales</taxon>
        <taxon>Marasmiineae</taxon>
        <taxon>Omphalotaceae</taxon>
        <taxon>Lentinula</taxon>
    </lineage>
</organism>
<feature type="chain" id="PRO_5041374019" evidence="2">
    <location>
        <begin position="19"/>
        <end position="199"/>
    </location>
</feature>
<evidence type="ECO:0000313" key="3">
    <source>
        <dbReference type="EMBL" id="KAJ3978792.1"/>
    </source>
</evidence>
<dbReference type="EMBL" id="MU802695">
    <property type="protein sequence ID" value="KAJ3978792.1"/>
    <property type="molecule type" value="Genomic_DNA"/>
</dbReference>
<reference evidence="3" key="1">
    <citation type="submission" date="2022-08" db="EMBL/GenBank/DDBJ databases">
        <authorList>
            <consortium name="DOE Joint Genome Institute"/>
            <person name="Min B."/>
            <person name="Riley R."/>
            <person name="Sierra-Patev S."/>
            <person name="Naranjo-Ortiz M."/>
            <person name="Looney B."/>
            <person name="Konkel Z."/>
            <person name="Slot J.C."/>
            <person name="Sakamoto Y."/>
            <person name="Steenwyk J.L."/>
            <person name="Rokas A."/>
            <person name="Carro J."/>
            <person name="Camarero S."/>
            <person name="Ferreira P."/>
            <person name="Molpeceres G."/>
            <person name="Ruiz-Duenas F.J."/>
            <person name="Serrano A."/>
            <person name="Henrissat B."/>
            <person name="Drula E."/>
            <person name="Hughes K.W."/>
            <person name="Mata J.L."/>
            <person name="Ishikawa N.K."/>
            <person name="Vargas-Isla R."/>
            <person name="Ushijima S."/>
            <person name="Smith C.A."/>
            <person name="Ahrendt S."/>
            <person name="Andreopoulos W."/>
            <person name="He G."/>
            <person name="Labutti K."/>
            <person name="Lipzen A."/>
            <person name="Ng V."/>
            <person name="Sandor L."/>
            <person name="Barry K."/>
            <person name="Martinez A.T."/>
            <person name="Xiao Y."/>
            <person name="Gibbons J.G."/>
            <person name="Terashima K."/>
            <person name="Hibbett D.S."/>
            <person name="Grigoriev I.V."/>
        </authorList>
    </citation>
    <scope>NUCLEOTIDE SEQUENCE</scope>
    <source>
        <strain evidence="3">TFB7829</strain>
    </source>
</reference>
<dbReference type="AlphaFoldDB" id="A0AA38UP86"/>
<protein>
    <submittedName>
        <fullName evidence="3">Uncharacterized protein</fullName>
    </submittedName>
</protein>
<keyword evidence="2" id="KW-0732">Signal</keyword>
<name>A0AA38UP86_9AGAR</name>
<sequence length="199" mass="22578">MLFGISYVLLSFIAVIHAIPVDSGITYSSGQTVPPHPPHADSLSDPRHPQPQPQSPKDKIYLKFQFSDSTGTGCPPMIKKEITLIFEEYRQHLNVSKPFEILFENGYDGPINHNFHEFWFLGEGVGEDCHMEGPGPCEVEYDWDTSTRDPSRSLATIYTSTKAHVFDVTYAIRNRVLSERVHPVSDEILAPVSFFFFWS</sequence>
<evidence type="ECO:0000256" key="2">
    <source>
        <dbReference type="SAM" id="SignalP"/>
    </source>
</evidence>
<dbReference type="Proteomes" id="UP001163850">
    <property type="component" value="Unassembled WGS sequence"/>
</dbReference>